<sequence length="701" mass="72656">MATTSTSTGPATTRNVALVGHSGSGKTTLAEAFLHRAGAIPRAGSVAEGTTVCDHEPEEVARGISVSLGVAHLDWRAPDGGTYQVTLLDTPGSPDFAGSVDAALAVADLAVVVVSAVDGVQSGTEEVWRRCDEAGIPRLVVVSQEDRARASFRTVLAALRGALDAPFVPLELPLGEEQSLHGVADVLTERAREYDGDGRTHEEDVPADVRDEEHALHDEVVEEIVTHDDDQLEAYLAGDEPGAADLERTLAHEVLTGEAVPVLLASAVTGVGVDRVLDLVCELGPSPADRAAVVALPDGAGSAGADGSPSEGATTEVAADPAADALVHVFRTVVDPFVGQVSVFKVLSGSVATGDRLVSTATGAEDRVHGLFRLRGREHVAVDRVVAGDVAAVAKLSAASTGTLLAARRAPVSARDLPERPPVYAVALRPVSQSDDDKLSSALTRLRAEDPTLHVDLTGSQAVLGGLGDTHLAVAVERLERSFGVRVTTEPVQVAYRETITRAVEVEGKVKKQSGGHGQFAVVQLRVSPLPRGEGFEFVSSVVGGSVPRQYLPAVERGAREAMEGGGPHGYPVVDLRVEVLDGKAHSVDSSDMAFRTAGGAGVREALAAAGTVVLEPVSAVSVTVPSDAQGDVMGDLSARRGHITATDSLPDGRVRVDALVPEAELTRYVLDLRSITGGRGSFTATPDRYEVLPGGVGASR</sequence>
<dbReference type="SUPFAM" id="SSF54980">
    <property type="entry name" value="EF-G C-terminal domain-like"/>
    <property type="match status" value="2"/>
</dbReference>
<evidence type="ECO:0000256" key="1">
    <source>
        <dbReference type="ARBA" id="ARBA00022741"/>
    </source>
</evidence>
<dbReference type="CDD" id="cd03713">
    <property type="entry name" value="EFG_mtEFG_C"/>
    <property type="match status" value="1"/>
</dbReference>
<dbReference type="PANTHER" id="PTHR43261">
    <property type="entry name" value="TRANSLATION ELONGATION FACTOR G-RELATED"/>
    <property type="match status" value="1"/>
</dbReference>
<dbReference type="PRINTS" id="PR00315">
    <property type="entry name" value="ELONGATNFCT"/>
</dbReference>
<dbReference type="InterPro" id="IPR027417">
    <property type="entry name" value="P-loop_NTPase"/>
</dbReference>
<dbReference type="FunFam" id="3.30.70.240:FF:000001">
    <property type="entry name" value="Elongation factor G"/>
    <property type="match status" value="1"/>
</dbReference>
<comment type="caution">
    <text evidence="5">The sequence shown here is derived from an EMBL/GenBank/DDBJ whole genome shotgun (WGS) entry which is preliminary data.</text>
</comment>
<proteinExistence type="predicted"/>
<reference evidence="5 6" key="1">
    <citation type="submission" date="2014-05" db="EMBL/GenBank/DDBJ databases">
        <title>Cellulosimicrobium funkei U11 genome.</title>
        <authorList>
            <person name="Hu C."/>
            <person name="Gong Y."/>
            <person name="Wan W."/>
            <person name="Jiang M."/>
        </authorList>
    </citation>
    <scope>NUCLEOTIDE SEQUENCE [LARGE SCALE GENOMIC DNA]</scope>
    <source>
        <strain evidence="5 6">U11</strain>
    </source>
</reference>
<dbReference type="InterPro" id="IPR005517">
    <property type="entry name" value="Transl_elong_EFG/EF2_IV"/>
</dbReference>
<dbReference type="InterPro" id="IPR041095">
    <property type="entry name" value="EFG_II"/>
</dbReference>
<gene>
    <name evidence="5" type="ORF">FB00_06070</name>
</gene>
<dbReference type="InterPro" id="IPR005225">
    <property type="entry name" value="Small_GTP-bd"/>
</dbReference>
<dbReference type="GO" id="GO:0003924">
    <property type="term" value="F:GTPase activity"/>
    <property type="evidence" value="ECO:0007669"/>
    <property type="project" value="InterPro"/>
</dbReference>
<dbReference type="Proteomes" id="UP000035265">
    <property type="component" value="Unassembled WGS sequence"/>
</dbReference>
<dbReference type="GO" id="GO:0005525">
    <property type="term" value="F:GTP binding"/>
    <property type="evidence" value="ECO:0007669"/>
    <property type="project" value="UniProtKB-KW"/>
</dbReference>
<dbReference type="InterPro" id="IPR047872">
    <property type="entry name" value="EFG_IV"/>
</dbReference>
<dbReference type="Gene3D" id="3.40.50.300">
    <property type="entry name" value="P-loop containing nucleotide triphosphate hydrolases"/>
    <property type="match status" value="1"/>
</dbReference>
<dbReference type="AlphaFoldDB" id="A0A0H2KQN1"/>
<dbReference type="SUPFAM" id="SSF52540">
    <property type="entry name" value="P-loop containing nucleoside triphosphate hydrolases"/>
    <property type="match status" value="1"/>
</dbReference>
<dbReference type="InterPro" id="IPR035647">
    <property type="entry name" value="EFG_III/V"/>
</dbReference>
<dbReference type="Gene3D" id="2.40.30.10">
    <property type="entry name" value="Translation factors"/>
    <property type="match status" value="1"/>
</dbReference>
<dbReference type="InterPro" id="IPR035649">
    <property type="entry name" value="EFG_V"/>
</dbReference>
<dbReference type="Pfam" id="PF00679">
    <property type="entry name" value="EFG_C"/>
    <property type="match status" value="1"/>
</dbReference>
<dbReference type="Pfam" id="PF00009">
    <property type="entry name" value="GTP_EFTU"/>
    <property type="match status" value="1"/>
</dbReference>
<feature type="compositionally biased region" description="Low complexity" evidence="3">
    <location>
        <begin position="1"/>
        <end position="13"/>
    </location>
</feature>
<dbReference type="GO" id="GO:0003746">
    <property type="term" value="F:translation elongation factor activity"/>
    <property type="evidence" value="ECO:0007669"/>
    <property type="project" value="InterPro"/>
</dbReference>
<dbReference type="Gene3D" id="3.30.70.240">
    <property type="match status" value="1"/>
</dbReference>
<dbReference type="PANTHER" id="PTHR43261:SF6">
    <property type="entry name" value="ELONGATION FACTOR G-LIKE PROTEIN"/>
    <property type="match status" value="1"/>
</dbReference>
<keyword evidence="6" id="KW-1185">Reference proteome</keyword>
<dbReference type="EMBL" id="JNBQ01000003">
    <property type="protein sequence ID" value="KLN35856.1"/>
    <property type="molecule type" value="Genomic_DNA"/>
</dbReference>
<dbReference type="InterPro" id="IPR000640">
    <property type="entry name" value="EFG_V-like"/>
</dbReference>
<name>A0A0H2KQN1_9MICO</name>
<dbReference type="Pfam" id="PF22042">
    <property type="entry name" value="EF-G_D2"/>
    <property type="match status" value="1"/>
</dbReference>
<dbReference type="InterPro" id="IPR009000">
    <property type="entry name" value="Transl_B-barrel_sf"/>
</dbReference>
<keyword evidence="2" id="KW-0342">GTP-binding</keyword>
<dbReference type="GO" id="GO:0032790">
    <property type="term" value="P:ribosome disassembly"/>
    <property type="evidence" value="ECO:0007669"/>
    <property type="project" value="TreeGrafter"/>
</dbReference>
<dbReference type="RefSeq" id="WP_047231908.1">
    <property type="nucleotide sequence ID" value="NZ_JNBQ01000003.1"/>
</dbReference>
<feature type="region of interest" description="Disordered" evidence="3">
    <location>
        <begin position="1"/>
        <end position="20"/>
    </location>
</feature>
<protein>
    <submittedName>
        <fullName evidence="5">GTP-binding protein</fullName>
    </submittedName>
</protein>
<dbReference type="InterPro" id="IPR020568">
    <property type="entry name" value="Ribosomal_Su5_D2-typ_SF"/>
</dbReference>
<dbReference type="InterPro" id="IPR053905">
    <property type="entry name" value="EF-G-like_DII"/>
</dbReference>
<dbReference type="InterPro" id="IPR000795">
    <property type="entry name" value="T_Tr_GTP-bd_dom"/>
</dbReference>
<organism evidence="5 6">
    <name type="scientific">Cellulosimicrobium funkei</name>
    <dbReference type="NCBI Taxonomy" id="264251"/>
    <lineage>
        <taxon>Bacteria</taxon>
        <taxon>Bacillati</taxon>
        <taxon>Actinomycetota</taxon>
        <taxon>Actinomycetes</taxon>
        <taxon>Micrococcales</taxon>
        <taxon>Promicromonosporaceae</taxon>
        <taxon>Cellulosimicrobium</taxon>
    </lineage>
</organism>
<dbReference type="InterPro" id="IPR014721">
    <property type="entry name" value="Ribsml_uS5_D2-typ_fold_subgr"/>
</dbReference>
<dbReference type="Pfam" id="PF14492">
    <property type="entry name" value="EFG_III"/>
    <property type="match status" value="1"/>
</dbReference>
<dbReference type="PROSITE" id="PS51722">
    <property type="entry name" value="G_TR_2"/>
    <property type="match status" value="1"/>
</dbReference>
<dbReference type="CDD" id="cd01434">
    <property type="entry name" value="EFG_mtEFG1_IV"/>
    <property type="match status" value="1"/>
</dbReference>
<evidence type="ECO:0000256" key="2">
    <source>
        <dbReference type="ARBA" id="ARBA00023134"/>
    </source>
</evidence>
<evidence type="ECO:0000313" key="5">
    <source>
        <dbReference type="EMBL" id="KLN35856.1"/>
    </source>
</evidence>
<evidence type="ECO:0000259" key="4">
    <source>
        <dbReference type="PROSITE" id="PS51722"/>
    </source>
</evidence>
<evidence type="ECO:0000313" key="6">
    <source>
        <dbReference type="Proteomes" id="UP000035265"/>
    </source>
</evidence>
<dbReference type="NCBIfam" id="NF009379">
    <property type="entry name" value="PRK12740.1-3"/>
    <property type="match status" value="1"/>
</dbReference>
<dbReference type="SMART" id="SM00889">
    <property type="entry name" value="EFG_IV"/>
    <property type="match status" value="1"/>
</dbReference>
<dbReference type="STRING" id="264251.FB00_06070"/>
<evidence type="ECO:0000256" key="3">
    <source>
        <dbReference type="SAM" id="MobiDB-lite"/>
    </source>
</evidence>
<dbReference type="NCBIfam" id="TIGR00231">
    <property type="entry name" value="small_GTP"/>
    <property type="match status" value="1"/>
</dbReference>
<dbReference type="PATRIC" id="fig|264251.5.peg.1241"/>
<feature type="domain" description="Tr-type G" evidence="4">
    <location>
        <begin position="11"/>
        <end position="288"/>
    </location>
</feature>
<dbReference type="NCBIfam" id="NF009381">
    <property type="entry name" value="PRK12740.1-5"/>
    <property type="match status" value="1"/>
</dbReference>
<dbReference type="Pfam" id="PF03764">
    <property type="entry name" value="EFG_IV"/>
    <property type="match status" value="1"/>
</dbReference>
<dbReference type="SUPFAM" id="SSF50447">
    <property type="entry name" value="Translation proteins"/>
    <property type="match status" value="1"/>
</dbReference>
<dbReference type="Gene3D" id="3.30.230.10">
    <property type="match status" value="1"/>
</dbReference>
<dbReference type="SMART" id="SM00838">
    <property type="entry name" value="EFG_C"/>
    <property type="match status" value="1"/>
</dbReference>
<dbReference type="SUPFAM" id="SSF54211">
    <property type="entry name" value="Ribosomal protein S5 domain 2-like"/>
    <property type="match status" value="1"/>
</dbReference>
<keyword evidence="1" id="KW-0547">Nucleotide-binding</keyword>
<accession>A0A0H2KQN1</accession>
<dbReference type="Gene3D" id="3.30.70.870">
    <property type="entry name" value="Elongation Factor G (Translational Gtpase), domain 3"/>
    <property type="match status" value="1"/>
</dbReference>